<feature type="compositionally biased region" description="Polar residues" evidence="2">
    <location>
        <begin position="1"/>
        <end position="20"/>
    </location>
</feature>
<evidence type="ECO:0008006" key="5">
    <source>
        <dbReference type="Google" id="ProtNLM"/>
    </source>
</evidence>
<evidence type="ECO:0000256" key="2">
    <source>
        <dbReference type="SAM" id="MobiDB-lite"/>
    </source>
</evidence>
<accession>C5MGB2</accession>
<feature type="region of interest" description="Disordered" evidence="2">
    <location>
        <begin position="44"/>
        <end position="97"/>
    </location>
</feature>
<reference evidence="3 4" key="1">
    <citation type="journal article" date="2009" name="Nature">
        <title>Evolution of pathogenicity and sexual reproduction in eight Candida genomes.</title>
        <authorList>
            <person name="Butler G."/>
            <person name="Rasmussen M.D."/>
            <person name="Lin M.F."/>
            <person name="Santos M.A."/>
            <person name="Sakthikumar S."/>
            <person name="Munro C.A."/>
            <person name="Rheinbay E."/>
            <person name="Grabherr M."/>
            <person name="Forche A."/>
            <person name="Reedy J.L."/>
            <person name="Agrafioti I."/>
            <person name="Arnaud M.B."/>
            <person name="Bates S."/>
            <person name="Brown A.J."/>
            <person name="Brunke S."/>
            <person name="Costanzo M.C."/>
            <person name="Fitzpatrick D.A."/>
            <person name="de Groot P.W."/>
            <person name="Harris D."/>
            <person name="Hoyer L.L."/>
            <person name="Hube B."/>
            <person name="Klis F.M."/>
            <person name="Kodira C."/>
            <person name="Lennard N."/>
            <person name="Logue M.E."/>
            <person name="Martin R."/>
            <person name="Neiman A.M."/>
            <person name="Nikolaou E."/>
            <person name="Quail M.A."/>
            <person name="Quinn J."/>
            <person name="Santos M.C."/>
            <person name="Schmitzberger F.F."/>
            <person name="Sherlock G."/>
            <person name="Shah P."/>
            <person name="Silverstein K.A."/>
            <person name="Skrzypek M.S."/>
            <person name="Soll D."/>
            <person name="Staggs R."/>
            <person name="Stansfield I."/>
            <person name="Stumpf M.P."/>
            <person name="Sudbery P.E."/>
            <person name="Srikantha T."/>
            <person name="Zeng Q."/>
            <person name="Berman J."/>
            <person name="Berriman M."/>
            <person name="Heitman J."/>
            <person name="Gow N.A."/>
            <person name="Lorenz M.C."/>
            <person name="Birren B.W."/>
            <person name="Kellis M."/>
            <person name="Cuomo C.A."/>
        </authorList>
    </citation>
    <scope>NUCLEOTIDE SEQUENCE [LARGE SCALE GENOMIC DNA]</scope>
    <source>
        <strain evidence="4">ATCC MYA-3404 / T1</strain>
    </source>
</reference>
<dbReference type="Proteomes" id="UP000002037">
    <property type="component" value="Unassembled WGS sequence"/>
</dbReference>
<name>C5MGB2_CANTT</name>
<dbReference type="OrthoDB" id="4052563at2759"/>
<dbReference type="AlphaFoldDB" id="C5MGB2"/>
<dbReference type="eggNOG" id="ENOG502R9Z8">
    <property type="taxonomic scope" value="Eukaryota"/>
</dbReference>
<feature type="region of interest" description="Disordered" evidence="2">
    <location>
        <begin position="1"/>
        <end position="23"/>
    </location>
</feature>
<feature type="coiled-coil region" evidence="1">
    <location>
        <begin position="245"/>
        <end position="272"/>
    </location>
</feature>
<organism evidence="3 4">
    <name type="scientific">Candida tropicalis (strain ATCC MYA-3404 / T1)</name>
    <name type="common">Yeast</name>
    <dbReference type="NCBI Taxonomy" id="294747"/>
    <lineage>
        <taxon>Eukaryota</taxon>
        <taxon>Fungi</taxon>
        <taxon>Dikarya</taxon>
        <taxon>Ascomycota</taxon>
        <taxon>Saccharomycotina</taxon>
        <taxon>Pichiomycetes</taxon>
        <taxon>Debaryomycetaceae</taxon>
        <taxon>Candida/Lodderomyces clade</taxon>
        <taxon>Candida</taxon>
    </lineage>
</organism>
<protein>
    <recommendedName>
        <fullName evidence="5">Mto2p-binding domain-containing protein</fullName>
    </recommendedName>
</protein>
<dbReference type="VEuPathDB" id="FungiDB:CTRG_05105"/>
<keyword evidence="4" id="KW-1185">Reference proteome</keyword>
<feature type="coiled-coil region" evidence="1">
    <location>
        <begin position="529"/>
        <end position="570"/>
    </location>
</feature>
<dbReference type="HOGENOM" id="CLU_015605_0_0_1"/>
<dbReference type="STRING" id="294747.C5MGB2"/>
<evidence type="ECO:0000313" key="4">
    <source>
        <dbReference type="Proteomes" id="UP000002037"/>
    </source>
</evidence>
<feature type="coiled-coil region" evidence="1">
    <location>
        <begin position="657"/>
        <end position="691"/>
    </location>
</feature>
<dbReference type="GeneID" id="8299261"/>
<feature type="region of interest" description="Disordered" evidence="2">
    <location>
        <begin position="123"/>
        <end position="156"/>
    </location>
</feature>
<feature type="compositionally biased region" description="Polar residues" evidence="2">
    <location>
        <begin position="86"/>
        <end position="97"/>
    </location>
</feature>
<gene>
    <name evidence="3" type="ORF">CTRG_05105</name>
</gene>
<proteinExistence type="predicted"/>
<sequence length="751" mass="86419">MSNSEIFDSTIYESNDSMGLTSPEEVIPTDQVITFKRAQDLSMNCSQDQHHNHTPLHDSLTSTSRDQSSPFISHPGSPVDGIIPRFSSSPSETVRGSYTTEQPLDDVLNLQTGISQLCLQKDGHTENPTSIDGSEEEVSTINSLSPRKSKATRNPSVWRHMRPSSIYSSQPKSLFHDDPNLEHGESVNIKSTNTTSREEYLNKEIIELKIKYVKLREFLMDLLDSTGNNPSKIREYLNCNEGKLKSELEMKLEELQLQYDEAMKLNSDLHSNLSTFESKLKEKEISIEQLHSYIDSVNVTIDDFIKTLMDEGAIGTPLDHSYIFPTLEEKLEALKSQILTRIDGENNNNIQIVPPTPSSLLSSNQHSNHSHPQQIQESMDTIHQLLMRINNLESYHQNEREHLKSELSIHRAEASRIKKTFEIMTSKFNELKNVIDKKESHLSQQSGQIGEYKQVISGLQNEIQLLKQSPSSRPPLDASPSETSNRISDLSSKLQHKSIALRQQLDVSENLKIQLENSLQKERSLRTDRIRLSSTTEQLKKENDELKSKMDEATNNLDSIKKKISTLEFQYKELLLFDTNEFKKLIQSYDKIADDRSLMDSKTKYEKLCGIINDMKSVDYNNQQSHLEYKNIHNSIFEFFVRATDILINDHVSLLLKENDNQEIKKLKAQVEKLREENESLQDELSKHEFGLEEDSLSPISKLRTSVLTKKWKAERERRILEDSEAKKRFHEMEMEIQKLKELNSNRTIED</sequence>
<dbReference type="KEGG" id="ctp:CTRG_05105"/>
<dbReference type="EMBL" id="GG692401">
    <property type="protein sequence ID" value="EER31375.1"/>
    <property type="molecule type" value="Genomic_DNA"/>
</dbReference>
<evidence type="ECO:0000313" key="3">
    <source>
        <dbReference type="EMBL" id="EER31375.1"/>
    </source>
</evidence>
<keyword evidence="1" id="KW-0175">Coiled coil</keyword>
<feature type="compositionally biased region" description="Polar residues" evidence="2">
    <location>
        <begin position="59"/>
        <end position="71"/>
    </location>
</feature>
<dbReference type="RefSeq" id="XP_002550807.1">
    <property type="nucleotide sequence ID" value="XM_002550761.1"/>
</dbReference>
<evidence type="ECO:0000256" key="1">
    <source>
        <dbReference type="SAM" id="Coils"/>
    </source>
</evidence>